<dbReference type="HOGENOM" id="CLU_013214_1_0_10"/>
<dbReference type="SUPFAM" id="SSF56935">
    <property type="entry name" value="Porins"/>
    <property type="match status" value="1"/>
</dbReference>
<keyword evidence="2" id="KW-0732">Signal</keyword>
<keyword evidence="1" id="KW-0472">Membrane</keyword>
<dbReference type="Gene3D" id="2.60.40.1930">
    <property type="match status" value="1"/>
</dbReference>
<sequence length="903" mass="99702">MKTKKLLIAILLFGSIAGLTGFAKFDDDIIKRIATQLEKWTSDNPQEKVYLYLDKPYYAVGDNIWFKAYITVGAKHQLSALSGILNVELINDKDSIKKALKLPISSGLAWGDFKLADSLAEGNYRIRAYTNWMRNASDDYFFDKTIQVGNSISNKVFTKADYGYATQNNQQKVNATVNYSDADAKPFAGKNVSYEVQLDFRSIAKGKGVTDNAGNISFSFLNNMPTLLKSGKIVTHIKLDDKETITKVLPVKATSAKVDVQFFPEGGNLVNGVRERVAFKAVGADGLGVDVKGTIVDNENNEVAKIESEHLGMGLFMFVPQAGKTYSAKVTYPDGSGGVFSLPQATDRGFVLNVYNNTDDPEVTVKISLSQTTLIESANADINIVAQQGGNILYAAKTKLESLVSTTKIAKSRFPSGIVQFTLFSSKGEPLNERIIFIQNPDQLNLSLSTDKPTYAPREKVKLNLEAKSQDKPVLGSFSVAVIDETKVPVDENEESTILSNILLTSDIKGYIEKPNYYFANVSDKTKKDLDILMLTQGYRRFLWKQIMADNFPPLAFQPEKTLDITGHLKTLGGKAVPHGKVSLFTTSGGVFYLDTVTDEQGKFAFKNLIFTDSIRFVIQARTVKDRRNVQIDLDNIAPQVVSRSKNSGDIVVNINSKMAAYLQNSKKQYDDFLKYGIVTKATILKEVSISEKKQPLKNSSNLNGAGNADQVIKSDQLSSCSTLSQCLLGRINFVNFRNGMAYSTRSPNTPMLIVVDGVAMEPDFLDQLSPTDVESVEVLRTIANTAIYGSRAGGGVLVITTKRGEPNYSYQRYSPGIITYSPLGYYRARQFYSPQYDDPKTNARVADLRTTIFWKPNVLTDKNGNASVGFFNADSPGTYRAVVEGIDGEGNIGRKIYRYKVQ</sequence>
<dbReference type="InterPro" id="IPR012910">
    <property type="entry name" value="Plug_dom"/>
</dbReference>
<gene>
    <name evidence="4" type="ORF">Mucpa_4228</name>
</gene>
<proteinExistence type="inferred from homology"/>
<dbReference type="PROSITE" id="PS52016">
    <property type="entry name" value="TONB_DEPENDENT_REC_3"/>
    <property type="match status" value="1"/>
</dbReference>
<dbReference type="OrthoDB" id="609485at2"/>
<comment type="subcellular location">
    <subcellularLocation>
        <location evidence="1">Cell outer membrane</location>
        <topology evidence="1">Multi-pass membrane protein</topology>
    </subcellularLocation>
</comment>
<dbReference type="Gene3D" id="2.170.130.10">
    <property type="entry name" value="TonB-dependent receptor, plug domain"/>
    <property type="match status" value="1"/>
</dbReference>
<keyword evidence="1" id="KW-0813">Transport</keyword>
<keyword evidence="1" id="KW-0812">Transmembrane</keyword>
<evidence type="ECO:0000259" key="3">
    <source>
        <dbReference type="Pfam" id="PF07715"/>
    </source>
</evidence>
<dbReference type="EMBL" id="CM001403">
    <property type="protein sequence ID" value="EHQ28319.1"/>
    <property type="molecule type" value="Genomic_DNA"/>
</dbReference>
<keyword evidence="1" id="KW-0998">Cell outer membrane</keyword>
<dbReference type="RefSeq" id="WP_008509091.1">
    <property type="nucleotide sequence ID" value="NZ_CM001403.1"/>
</dbReference>
<dbReference type="STRING" id="714943.Mucpa_4228"/>
<comment type="similarity">
    <text evidence="1">Belongs to the TonB-dependent receptor family.</text>
</comment>
<dbReference type="Proteomes" id="UP000002774">
    <property type="component" value="Chromosome"/>
</dbReference>
<dbReference type="GO" id="GO:0009279">
    <property type="term" value="C:cell outer membrane"/>
    <property type="evidence" value="ECO:0007669"/>
    <property type="project" value="UniProtKB-SubCell"/>
</dbReference>
<evidence type="ECO:0000256" key="2">
    <source>
        <dbReference type="SAM" id="SignalP"/>
    </source>
</evidence>
<dbReference type="AlphaFoldDB" id="H1Y4Z1"/>
<dbReference type="eggNOG" id="COG2373">
    <property type="taxonomic scope" value="Bacteria"/>
</dbReference>
<keyword evidence="4" id="KW-0675">Receptor</keyword>
<name>H1Y4Z1_9SPHI</name>
<dbReference type="InterPro" id="IPR037066">
    <property type="entry name" value="Plug_dom_sf"/>
</dbReference>
<organism evidence="4 5">
    <name type="scientific">Mucilaginibacter paludis DSM 18603</name>
    <dbReference type="NCBI Taxonomy" id="714943"/>
    <lineage>
        <taxon>Bacteria</taxon>
        <taxon>Pseudomonadati</taxon>
        <taxon>Bacteroidota</taxon>
        <taxon>Sphingobacteriia</taxon>
        <taxon>Sphingobacteriales</taxon>
        <taxon>Sphingobacteriaceae</taxon>
        <taxon>Mucilaginibacter</taxon>
    </lineage>
</organism>
<evidence type="ECO:0000256" key="1">
    <source>
        <dbReference type="PROSITE-ProRule" id="PRU01360"/>
    </source>
</evidence>
<dbReference type="InterPro" id="IPR039426">
    <property type="entry name" value="TonB-dep_rcpt-like"/>
</dbReference>
<feature type="signal peptide" evidence="2">
    <location>
        <begin position="1"/>
        <end position="23"/>
    </location>
</feature>
<keyword evidence="5" id="KW-1185">Reference proteome</keyword>
<keyword evidence="1" id="KW-1134">Transmembrane beta strand</keyword>
<reference evidence="4" key="1">
    <citation type="submission" date="2011-09" db="EMBL/GenBank/DDBJ databases">
        <title>The permanent draft genome of Mucilaginibacter paludis DSM 18603.</title>
        <authorList>
            <consortium name="US DOE Joint Genome Institute (JGI-PGF)"/>
            <person name="Lucas S."/>
            <person name="Han J."/>
            <person name="Lapidus A."/>
            <person name="Bruce D."/>
            <person name="Goodwin L."/>
            <person name="Pitluck S."/>
            <person name="Peters L."/>
            <person name="Kyrpides N."/>
            <person name="Mavromatis K."/>
            <person name="Ivanova N."/>
            <person name="Mikhailova N."/>
            <person name="Held B."/>
            <person name="Detter J.C."/>
            <person name="Tapia R."/>
            <person name="Han C."/>
            <person name="Land M."/>
            <person name="Hauser L."/>
            <person name="Markowitz V."/>
            <person name="Cheng J.-F."/>
            <person name="Hugenholtz P."/>
            <person name="Woyke T."/>
            <person name="Wu D."/>
            <person name="Tindall B."/>
            <person name="Brambilla E."/>
            <person name="Klenk H.-P."/>
            <person name="Eisen J.A."/>
        </authorList>
    </citation>
    <scope>NUCLEOTIDE SEQUENCE [LARGE SCALE GENOMIC DNA]</scope>
    <source>
        <strain evidence="4">DSM 18603</strain>
    </source>
</reference>
<accession>H1Y4Z1</accession>
<dbReference type="Pfam" id="PF07715">
    <property type="entry name" value="Plug"/>
    <property type="match status" value="1"/>
</dbReference>
<feature type="domain" description="TonB-dependent receptor plug" evidence="3">
    <location>
        <begin position="750"/>
        <end position="797"/>
    </location>
</feature>
<evidence type="ECO:0000313" key="4">
    <source>
        <dbReference type="EMBL" id="EHQ28319.1"/>
    </source>
</evidence>
<protein>
    <submittedName>
        <fullName evidence="4">TonB-dependent receptor plug</fullName>
    </submittedName>
</protein>
<feature type="chain" id="PRO_5003558297" evidence="2">
    <location>
        <begin position="24"/>
        <end position="903"/>
    </location>
</feature>
<evidence type="ECO:0000313" key="5">
    <source>
        <dbReference type="Proteomes" id="UP000002774"/>
    </source>
</evidence>